<organism evidence="2 3">
    <name type="scientific">Stephania cephalantha</name>
    <dbReference type="NCBI Taxonomy" id="152367"/>
    <lineage>
        <taxon>Eukaryota</taxon>
        <taxon>Viridiplantae</taxon>
        <taxon>Streptophyta</taxon>
        <taxon>Embryophyta</taxon>
        <taxon>Tracheophyta</taxon>
        <taxon>Spermatophyta</taxon>
        <taxon>Magnoliopsida</taxon>
        <taxon>Ranunculales</taxon>
        <taxon>Menispermaceae</taxon>
        <taxon>Menispermoideae</taxon>
        <taxon>Cissampelideae</taxon>
        <taxon>Stephania</taxon>
    </lineage>
</organism>
<feature type="compositionally biased region" description="Low complexity" evidence="1">
    <location>
        <begin position="1"/>
        <end position="19"/>
    </location>
</feature>
<feature type="region of interest" description="Disordered" evidence="1">
    <location>
        <begin position="1"/>
        <end position="29"/>
    </location>
</feature>
<dbReference type="AlphaFoldDB" id="A0AAP0EPQ6"/>
<dbReference type="Proteomes" id="UP001419268">
    <property type="component" value="Unassembled WGS sequence"/>
</dbReference>
<evidence type="ECO:0000313" key="3">
    <source>
        <dbReference type="Proteomes" id="UP001419268"/>
    </source>
</evidence>
<keyword evidence="3" id="KW-1185">Reference proteome</keyword>
<gene>
    <name evidence="2" type="ORF">Scep_025912</name>
</gene>
<name>A0AAP0EPQ6_9MAGN</name>
<protein>
    <submittedName>
        <fullName evidence="2">Uncharacterized protein</fullName>
    </submittedName>
</protein>
<dbReference type="EMBL" id="JBBNAG010000011">
    <property type="protein sequence ID" value="KAK9094443.1"/>
    <property type="molecule type" value="Genomic_DNA"/>
</dbReference>
<proteinExistence type="predicted"/>
<reference evidence="2 3" key="1">
    <citation type="submission" date="2024-01" db="EMBL/GenBank/DDBJ databases">
        <title>Genome assemblies of Stephania.</title>
        <authorList>
            <person name="Yang L."/>
        </authorList>
    </citation>
    <scope>NUCLEOTIDE SEQUENCE [LARGE SCALE GENOMIC DNA]</scope>
    <source>
        <strain evidence="2">JXDWG</strain>
        <tissue evidence="2">Leaf</tissue>
    </source>
</reference>
<accession>A0AAP0EPQ6</accession>
<comment type="caution">
    <text evidence="2">The sequence shown here is derived from an EMBL/GenBank/DDBJ whole genome shotgun (WGS) entry which is preliminary data.</text>
</comment>
<sequence>MKEEPAAPARSSPAAARLQGGRRGGSGDSGVAVVAVPAMCWLLGVLAQHKEKEDSTRGIV</sequence>
<evidence type="ECO:0000313" key="2">
    <source>
        <dbReference type="EMBL" id="KAK9094443.1"/>
    </source>
</evidence>
<evidence type="ECO:0000256" key="1">
    <source>
        <dbReference type="SAM" id="MobiDB-lite"/>
    </source>
</evidence>